<keyword evidence="2" id="KW-1185">Reference proteome</keyword>
<dbReference type="AlphaFoldDB" id="A0A7W6CIF8"/>
<gene>
    <name evidence="1" type="ORF">GGR38_004127</name>
</gene>
<accession>A0A7W6CIF8</accession>
<comment type="caution">
    <text evidence="1">The sequence shown here is derived from an EMBL/GenBank/DDBJ whole genome shotgun (WGS) entry which is preliminary data.</text>
</comment>
<evidence type="ECO:0000313" key="2">
    <source>
        <dbReference type="Proteomes" id="UP000548867"/>
    </source>
</evidence>
<organism evidence="1 2">
    <name type="scientific">Novosphingobium sediminicola</name>
    <dbReference type="NCBI Taxonomy" id="563162"/>
    <lineage>
        <taxon>Bacteria</taxon>
        <taxon>Pseudomonadati</taxon>
        <taxon>Pseudomonadota</taxon>
        <taxon>Alphaproteobacteria</taxon>
        <taxon>Sphingomonadales</taxon>
        <taxon>Sphingomonadaceae</taxon>
        <taxon>Novosphingobium</taxon>
    </lineage>
</organism>
<name>A0A7W6CIF8_9SPHN</name>
<dbReference type="Proteomes" id="UP000548867">
    <property type="component" value="Unassembled WGS sequence"/>
</dbReference>
<evidence type="ECO:0000313" key="1">
    <source>
        <dbReference type="EMBL" id="MBB3957153.1"/>
    </source>
</evidence>
<reference evidence="1 2" key="1">
    <citation type="submission" date="2020-08" db="EMBL/GenBank/DDBJ databases">
        <title>Genomic Encyclopedia of Type Strains, Phase IV (KMG-IV): sequencing the most valuable type-strain genomes for metagenomic binning, comparative biology and taxonomic classification.</title>
        <authorList>
            <person name="Goeker M."/>
        </authorList>
    </citation>
    <scope>NUCLEOTIDE SEQUENCE [LARGE SCALE GENOMIC DNA]</scope>
    <source>
        <strain evidence="1 2">DSM 27057</strain>
    </source>
</reference>
<protein>
    <submittedName>
        <fullName evidence="1">Uncharacterized protein</fullName>
    </submittedName>
</protein>
<sequence length="39" mass="4502">MGAMPKGLRMARCRHYHLFCLSRENGPAPIPAILHEKWI</sequence>
<proteinExistence type="predicted"/>
<dbReference type="EMBL" id="JACIDX010000019">
    <property type="protein sequence ID" value="MBB3957153.1"/>
    <property type="molecule type" value="Genomic_DNA"/>
</dbReference>